<feature type="domain" description="CS" evidence="4">
    <location>
        <begin position="52"/>
        <end position="156"/>
    </location>
</feature>
<feature type="domain" description="SHSP" evidence="3">
    <location>
        <begin position="48"/>
        <end position="160"/>
    </location>
</feature>
<evidence type="ECO:0000259" key="4">
    <source>
        <dbReference type="PROSITE" id="PS51203"/>
    </source>
</evidence>
<name>A0A2H0US95_9BACT</name>
<organism evidence="5 6">
    <name type="scientific">Candidatus Harrisonbacteria bacterium CG10_big_fil_rev_8_21_14_0_10_40_38</name>
    <dbReference type="NCBI Taxonomy" id="1974583"/>
    <lineage>
        <taxon>Bacteria</taxon>
        <taxon>Candidatus Harrisoniibacteriota</taxon>
    </lineage>
</organism>
<evidence type="ECO:0000259" key="3">
    <source>
        <dbReference type="PROSITE" id="PS01031"/>
    </source>
</evidence>
<sequence length="160" mass="17733">MDNKQFFEELASKNSGIEPAYVSSEPEADLARASSVAKRTHHAISDDQEVGDGELIIDAYQTANEVIIEVPIAGVNADDLDISITPETVNIKGKRERSNHVKSDDYIYQECYWGRFSRSIVLPHEVDAEEADASLKNGVLTIKLPKLNRMKSTKLKVKGS</sequence>
<accession>A0A2H0US95</accession>
<comment type="caution">
    <text evidence="5">The sequence shown here is derived from an EMBL/GenBank/DDBJ whole genome shotgun (WGS) entry which is preliminary data.</text>
</comment>
<dbReference type="InterPro" id="IPR007052">
    <property type="entry name" value="CS_dom"/>
</dbReference>
<dbReference type="InterPro" id="IPR031107">
    <property type="entry name" value="Small_HSP"/>
</dbReference>
<dbReference type="PROSITE" id="PS51203">
    <property type="entry name" value="CS"/>
    <property type="match status" value="1"/>
</dbReference>
<dbReference type="Pfam" id="PF00011">
    <property type="entry name" value="HSP20"/>
    <property type="match status" value="1"/>
</dbReference>
<dbReference type="Proteomes" id="UP000231157">
    <property type="component" value="Unassembled WGS sequence"/>
</dbReference>
<comment type="similarity">
    <text evidence="1 2">Belongs to the small heat shock protein (HSP20) family.</text>
</comment>
<dbReference type="InterPro" id="IPR008978">
    <property type="entry name" value="HSP20-like_chaperone"/>
</dbReference>
<evidence type="ECO:0000256" key="2">
    <source>
        <dbReference type="RuleBase" id="RU003616"/>
    </source>
</evidence>
<evidence type="ECO:0000313" key="5">
    <source>
        <dbReference type="EMBL" id="PIR89267.1"/>
    </source>
</evidence>
<dbReference type="PROSITE" id="PS01031">
    <property type="entry name" value="SHSP"/>
    <property type="match status" value="1"/>
</dbReference>
<proteinExistence type="inferred from homology"/>
<dbReference type="PANTHER" id="PTHR11527">
    <property type="entry name" value="HEAT-SHOCK PROTEIN 20 FAMILY MEMBER"/>
    <property type="match status" value="1"/>
</dbReference>
<dbReference type="InterPro" id="IPR002068">
    <property type="entry name" value="A-crystallin/Hsp20_dom"/>
</dbReference>
<dbReference type="AlphaFoldDB" id="A0A2H0US95"/>
<protein>
    <submittedName>
        <fullName evidence="5">Uncharacterized protein</fullName>
    </submittedName>
</protein>
<dbReference type="SUPFAM" id="SSF49764">
    <property type="entry name" value="HSP20-like chaperones"/>
    <property type="match status" value="1"/>
</dbReference>
<dbReference type="CDD" id="cd06464">
    <property type="entry name" value="ACD_sHsps-like"/>
    <property type="match status" value="1"/>
</dbReference>
<dbReference type="Gene3D" id="2.60.40.790">
    <property type="match status" value="1"/>
</dbReference>
<evidence type="ECO:0000256" key="1">
    <source>
        <dbReference type="PROSITE-ProRule" id="PRU00285"/>
    </source>
</evidence>
<gene>
    <name evidence="5" type="ORF">COU07_02290</name>
</gene>
<reference evidence="6" key="1">
    <citation type="submission" date="2017-09" db="EMBL/GenBank/DDBJ databases">
        <title>Depth-based differentiation of microbial function through sediment-hosted aquifers and enrichment of novel symbionts in the deep terrestrial subsurface.</title>
        <authorList>
            <person name="Probst A.J."/>
            <person name="Ladd B."/>
            <person name="Jarett J.K."/>
            <person name="Geller-Mcgrath D.E."/>
            <person name="Sieber C.M.K."/>
            <person name="Emerson J.B."/>
            <person name="Anantharaman K."/>
            <person name="Thomas B.C."/>
            <person name="Malmstrom R."/>
            <person name="Stieglmeier M."/>
            <person name="Klingl A."/>
            <person name="Woyke T."/>
            <person name="Ryan C.M."/>
            <person name="Banfield J.F."/>
        </authorList>
    </citation>
    <scope>NUCLEOTIDE SEQUENCE [LARGE SCALE GENOMIC DNA]</scope>
</reference>
<evidence type="ECO:0000313" key="6">
    <source>
        <dbReference type="Proteomes" id="UP000231157"/>
    </source>
</evidence>
<dbReference type="EMBL" id="PFAZ01000002">
    <property type="protein sequence ID" value="PIR89267.1"/>
    <property type="molecule type" value="Genomic_DNA"/>
</dbReference>